<dbReference type="AlphaFoldDB" id="A0A9W9KFU6"/>
<reference evidence="1" key="2">
    <citation type="journal article" date="2023" name="IMA Fungus">
        <title>Comparative genomic study of the Penicillium genus elucidates a diverse pangenome and 15 lateral gene transfer events.</title>
        <authorList>
            <person name="Petersen C."/>
            <person name="Sorensen T."/>
            <person name="Nielsen M.R."/>
            <person name="Sondergaard T.E."/>
            <person name="Sorensen J.L."/>
            <person name="Fitzpatrick D.A."/>
            <person name="Frisvad J.C."/>
            <person name="Nielsen K.L."/>
        </authorList>
    </citation>
    <scope>NUCLEOTIDE SEQUENCE</scope>
    <source>
        <strain evidence="1">IBT 30761</strain>
    </source>
</reference>
<dbReference type="EMBL" id="JAPQKI010000004">
    <property type="protein sequence ID" value="KAJ5104236.1"/>
    <property type="molecule type" value="Genomic_DNA"/>
</dbReference>
<name>A0A9W9KFU6_9EURO</name>
<sequence length="66" mass="7674">MAATEVEDLIYREWVLQVLGGYAKVGGDHYRWSMKFVEAVCDKEDRASQRLDWSKILQEVRDGLVI</sequence>
<keyword evidence="2" id="KW-1185">Reference proteome</keyword>
<evidence type="ECO:0000313" key="2">
    <source>
        <dbReference type="Proteomes" id="UP001149074"/>
    </source>
</evidence>
<accession>A0A9W9KFU6</accession>
<dbReference type="Proteomes" id="UP001149074">
    <property type="component" value="Unassembled WGS sequence"/>
</dbReference>
<dbReference type="RefSeq" id="XP_056477616.1">
    <property type="nucleotide sequence ID" value="XM_056617259.1"/>
</dbReference>
<dbReference type="GeneID" id="81356238"/>
<dbReference type="OrthoDB" id="6730379at2759"/>
<protein>
    <submittedName>
        <fullName evidence="1">Uncharacterized protein</fullName>
    </submittedName>
</protein>
<organism evidence="1 2">
    <name type="scientific">Penicillium argentinense</name>
    <dbReference type="NCBI Taxonomy" id="1131581"/>
    <lineage>
        <taxon>Eukaryota</taxon>
        <taxon>Fungi</taxon>
        <taxon>Dikarya</taxon>
        <taxon>Ascomycota</taxon>
        <taxon>Pezizomycotina</taxon>
        <taxon>Eurotiomycetes</taxon>
        <taxon>Eurotiomycetidae</taxon>
        <taxon>Eurotiales</taxon>
        <taxon>Aspergillaceae</taxon>
        <taxon>Penicillium</taxon>
    </lineage>
</organism>
<comment type="caution">
    <text evidence="1">The sequence shown here is derived from an EMBL/GenBank/DDBJ whole genome shotgun (WGS) entry which is preliminary data.</text>
</comment>
<evidence type="ECO:0000313" key="1">
    <source>
        <dbReference type="EMBL" id="KAJ5104236.1"/>
    </source>
</evidence>
<gene>
    <name evidence="1" type="ORF">N7532_004765</name>
</gene>
<proteinExistence type="predicted"/>
<reference evidence="1" key="1">
    <citation type="submission" date="2022-11" db="EMBL/GenBank/DDBJ databases">
        <authorList>
            <person name="Petersen C."/>
        </authorList>
    </citation>
    <scope>NUCLEOTIDE SEQUENCE</scope>
    <source>
        <strain evidence="1">IBT 30761</strain>
    </source>
</reference>